<feature type="binding site" evidence="17">
    <location>
        <begin position="167"/>
        <end position="168"/>
    </location>
    <ligand>
        <name>ATP</name>
        <dbReference type="ChEBI" id="CHEBI:30616"/>
    </ligand>
</feature>
<dbReference type="SUPFAM" id="SSF52440">
    <property type="entry name" value="PreATP-grasp domain"/>
    <property type="match status" value="1"/>
</dbReference>
<evidence type="ECO:0000256" key="16">
    <source>
        <dbReference type="PIRSR" id="PIRSR039102-1"/>
    </source>
</evidence>
<evidence type="ECO:0000256" key="5">
    <source>
        <dbReference type="ARBA" id="ARBA00022598"/>
    </source>
</evidence>
<protein>
    <recommendedName>
        <fullName evidence="15">D-alanine--D-alanine ligase</fullName>
        <ecNumber evidence="15">6.3.2.4</ecNumber>
    </recommendedName>
    <alternativeName>
        <fullName evidence="15">D-Ala-D-Ala ligase</fullName>
    </alternativeName>
    <alternativeName>
        <fullName evidence="15">D-alanylalanine synthetase</fullName>
    </alternativeName>
</protein>
<dbReference type="GO" id="GO:0005524">
    <property type="term" value="F:ATP binding"/>
    <property type="evidence" value="ECO:0007669"/>
    <property type="project" value="UniProtKB-UniRule"/>
</dbReference>
<dbReference type="AlphaFoldDB" id="A0AAV2VLZ9"/>
<evidence type="ECO:0000313" key="21">
    <source>
        <dbReference type="EMBL" id="CCO45746.1"/>
    </source>
</evidence>
<keyword evidence="7 17" id="KW-0547">Nucleotide-binding</keyword>
<keyword evidence="6 18" id="KW-0479">Metal-binding</keyword>
<name>A0AAV2VLZ9_9VIBR</name>
<evidence type="ECO:0000256" key="13">
    <source>
        <dbReference type="ARBA" id="ARBA00023316"/>
    </source>
</evidence>
<keyword evidence="15" id="KW-0963">Cytoplasm</keyword>
<evidence type="ECO:0000256" key="18">
    <source>
        <dbReference type="PIRSR" id="PIRSR039102-3"/>
    </source>
</evidence>
<dbReference type="GO" id="GO:0005829">
    <property type="term" value="C:cytosol"/>
    <property type="evidence" value="ECO:0007669"/>
    <property type="project" value="TreeGrafter"/>
</dbReference>
<dbReference type="GO" id="GO:0046872">
    <property type="term" value="F:metal ion binding"/>
    <property type="evidence" value="ECO:0007669"/>
    <property type="project" value="UniProtKB-KW"/>
</dbReference>
<keyword evidence="11 15" id="KW-0573">Peptidoglycan synthesis</keyword>
<dbReference type="PIRSF" id="PIRSF039102">
    <property type="entry name" value="Ddl/VanB"/>
    <property type="match status" value="1"/>
</dbReference>
<comment type="cofactor">
    <cofactor evidence="18">
        <name>Mg(2+)</name>
        <dbReference type="ChEBI" id="CHEBI:18420"/>
    </cofactor>
    <cofactor evidence="18">
        <name>Mn(2+)</name>
        <dbReference type="ChEBI" id="CHEBI:29035"/>
    </cofactor>
    <text evidence="18">Binds 2 magnesium or manganese ions per subunit.</text>
</comment>
<feature type="binding site" evidence="18">
    <location>
        <position position="294"/>
    </location>
    <ligand>
        <name>Mg(2+)</name>
        <dbReference type="ChEBI" id="CHEBI:18420"/>
        <label>2</label>
    </ligand>
</feature>
<feature type="binding site" evidence="18">
    <location>
        <position position="296"/>
    </location>
    <ligand>
        <name>Mg(2+)</name>
        <dbReference type="ChEBI" id="CHEBI:18420"/>
        <label>2</label>
    </ligand>
</feature>
<dbReference type="Pfam" id="PF01820">
    <property type="entry name" value="Dala_Dala_lig_N"/>
    <property type="match status" value="1"/>
</dbReference>
<dbReference type="SUPFAM" id="SSF56059">
    <property type="entry name" value="Glutathione synthetase ATP-binding domain-like"/>
    <property type="match status" value="1"/>
</dbReference>
<keyword evidence="9 18" id="KW-0460">Magnesium</keyword>
<keyword evidence="10 15" id="KW-0133">Cell shape</keyword>
<evidence type="ECO:0000256" key="7">
    <source>
        <dbReference type="ARBA" id="ARBA00022741"/>
    </source>
</evidence>
<dbReference type="InterPro" id="IPR011761">
    <property type="entry name" value="ATP-grasp"/>
</dbReference>
<feature type="binding site" evidence="18">
    <location>
        <position position="294"/>
    </location>
    <ligand>
        <name>Mg(2+)</name>
        <dbReference type="ChEBI" id="CHEBI:18420"/>
        <label>1</label>
    </ligand>
</feature>
<dbReference type="HAMAP" id="MF_00047">
    <property type="entry name" value="Dala_Dala_lig"/>
    <property type="match status" value="1"/>
</dbReference>
<evidence type="ECO:0000259" key="20">
    <source>
        <dbReference type="PROSITE" id="PS50975"/>
    </source>
</evidence>
<dbReference type="PROSITE" id="PS00844">
    <property type="entry name" value="DALA_DALA_LIGASE_2"/>
    <property type="match status" value="1"/>
</dbReference>
<dbReference type="Proteomes" id="UP000018211">
    <property type="component" value="Unassembled WGS sequence"/>
</dbReference>
<dbReference type="InterPro" id="IPR013815">
    <property type="entry name" value="ATP_grasp_subdomain_1"/>
</dbReference>
<feature type="domain" description="ATP-grasp" evidence="20">
    <location>
        <begin position="121"/>
        <end position="327"/>
    </location>
</feature>
<dbReference type="NCBIfam" id="TIGR01205">
    <property type="entry name" value="D_ala_D_alaTIGR"/>
    <property type="match status" value="1"/>
</dbReference>
<comment type="cofactor">
    <cofactor evidence="1">
        <name>Mn(2+)</name>
        <dbReference type="ChEBI" id="CHEBI:29035"/>
    </cofactor>
</comment>
<comment type="caution">
    <text evidence="21">The sequence shown here is derived from an EMBL/GenBank/DDBJ whole genome shotgun (WGS) entry which is preliminary data.</text>
</comment>
<evidence type="ECO:0000256" key="17">
    <source>
        <dbReference type="PIRSR" id="PIRSR039102-2"/>
    </source>
</evidence>
<evidence type="ECO:0000256" key="12">
    <source>
        <dbReference type="ARBA" id="ARBA00023211"/>
    </source>
</evidence>
<dbReference type="InterPro" id="IPR000291">
    <property type="entry name" value="D-Ala_lig_Van_CS"/>
</dbReference>
<gene>
    <name evidence="15" type="primary">ddl</name>
    <name evidence="21" type="ORF">VIBNISOn1_1560005</name>
</gene>
<evidence type="ECO:0000313" key="22">
    <source>
        <dbReference type="Proteomes" id="UP000018211"/>
    </source>
</evidence>
<dbReference type="Gene3D" id="3.40.50.20">
    <property type="match status" value="1"/>
</dbReference>
<keyword evidence="5 15" id="KW-0436">Ligase</keyword>
<evidence type="ECO:0000256" key="15">
    <source>
        <dbReference type="HAMAP-Rule" id="MF_00047"/>
    </source>
</evidence>
<proteinExistence type="inferred from homology"/>
<comment type="catalytic activity">
    <reaction evidence="14 15">
        <text>2 D-alanine + ATP = D-alanyl-D-alanine + ADP + phosphate + H(+)</text>
        <dbReference type="Rhea" id="RHEA:11224"/>
        <dbReference type="ChEBI" id="CHEBI:15378"/>
        <dbReference type="ChEBI" id="CHEBI:30616"/>
        <dbReference type="ChEBI" id="CHEBI:43474"/>
        <dbReference type="ChEBI" id="CHEBI:57416"/>
        <dbReference type="ChEBI" id="CHEBI:57822"/>
        <dbReference type="ChEBI" id="CHEBI:456216"/>
        <dbReference type="EC" id="6.3.2.4"/>
    </reaction>
</comment>
<dbReference type="NCBIfam" id="NF002528">
    <property type="entry name" value="PRK01966.1-4"/>
    <property type="match status" value="1"/>
</dbReference>
<dbReference type="PANTHER" id="PTHR23132:SF25">
    <property type="entry name" value="D-ALANINE--D-ALANINE LIGASE A"/>
    <property type="match status" value="1"/>
</dbReference>
<keyword evidence="12 18" id="KW-0464">Manganese</keyword>
<dbReference type="Gene3D" id="3.30.470.20">
    <property type="entry name" value="ATP-grasp fold, B domain"/>
    <property type="match status" value="1"/>
</dbReference>
<dbReference type="RefSeq" id="WP_022611115.1">
    <property type="nucleotide sequence ID" value="NZ_LK391965.1"/>
</dbReference>
<dbReference type="Gene3D" id="3.30.1490.20">
    <property type="entry name" value="ATP-grasp fold, A domain"/>
    <property type="match status" value="1"/>
</dbReference>
<feature type="active site" evidence="16">
    <location>
        <position position="167"/>
    </location>
</feature>
<keyword evidence="13 15" id="KW-0961">Cell wall biogenesis/degradation</keyword>
<dbReference type="PANTHER" id="PTHR23132">
    <property type="entry name" value="D-ALANINE--D-ALANINE LIGASE"/>
    <property type="match status" value="1"/>
</dbReference>
<evidence type="ECO:0000256" key="6">
    <source>
        <dbReference type="ARBA" id="ARBA00022723"/>
    </source>
</evidence>
<dbReference type="NCBIfam" id="NF002527">
    <property type="entry name" value="PRK01966.1-3"/>
    <property type="match status" value="1"/>
</dbReference>
<feature type="active site" evidence="16">
    <location>
        <position position="16"/>
    </location>
</feature>
<evidence type="ECO:0000256" key="14">
    <source>
        <dbReference type="ARBA" id="ARBA00047614"/>
    </source>
</evidence>
<evidence type="ECO:0000256" key="1">
    <source>
        <dbReference type="ARBA" id="ARBA00001936"/>
    </source>
</evidence>
<evidence type="ECO:0000256" key="3">
    <source>
        <dbReference type="ARBA" id="ARBA00004752"/>
    </source>
</evidence>
<evidence type="ECO:0000256" key="10">
    <source>
        <dbReference type="ARBA" id="ARBA00022960"/>
    </source>
</evidence>
<evidence type="ECO:0000256" key="8">
    <source>
        <dbReference type="ARBA" id="ARBA00022840"/>
    </source>
</evidence>
<evidence type="ECO:0000256" key="9">
    <source>
        <dbReference type="ARBA" id="ARBA00022842"/>
    </source>
</evidence>
<evidence type="ECO:0000256" key="4">
    <source>
        <dbReference type="ARBA" id="ARBA00010871"/>
    </source>
</evidence>
<dbReference type="InterPro" id="IPR011095">
    <property type="entry name" value="Dala_Dala_lig_C"/>
</dbReference>
<organism evidence="21 22">
    <name type="scientific">Vibrio nigripulchritudo SOn1</name>
    <dbReference type="NCBI Taxonomy" id="1238450"/>
    <lineage>
        <taxon>Bacteria</taxon>
        <taxon>Pseudomonadati</taxon>
        <taxon>Pseudomonadota</taxon>
        <taxon>Gammaproteobacteria</taxon>
        <taxon>Vibrionales</taxon>
        <taxon>Vibrionaceae</taxon>
        <taxon>Vibrio</taxon>
    </lineage>
</organism>
<sequence>MTRKNILLLCGGGSNEHEVSLVSANYVQQQLQLDPSFNVIRVEMTKDEWRLSSGEKTELDISHSNLKGESHEIHIDYIVPCLHGFPGETGDVQSIFELAKIPYLGCGPEASINSFNKITSKLWYDALGIPNTPYVFLSSNNEDAHEKARSAFEEWGVLFVKAARQGSSVGCYKVTESKEISEAVNKAFTFSDQVLIEKAVKPRELEVAAFEHNGELIISKPGEVIAPENGYYTYEEKYGADSHSLTVVEAERLTDAQIEEIQLHSRKVFLQMGLKDLSRIDFFLTEDNEIYLNEVNTFPGMTPISMFPKMVEHHGVSFKDFLSNAINNALSNPTA</sequence>
<evidence type="ECO:0000256" key="2">
    <source>
        <dbReference type="ARBA" id="ARBA00003921"/>
    </source>
</evidence>
<dbReference type="Pfam" id="PF07478">
    <property type="entry name" value="Dala_Dala_lig_C"/>
    <property type="match status" value="1"/>
</dbReference>
<feature type="active site" evidence="16">
    <location>
        <position position="305"/>
    </location>
</feature>
<feature type="binding site" evidence="17">
    <location>
        <begin position="293"/>
        <end position="294"/>
    </location>
    <ligand>
        <name>ATP</name>
        <dbReference type="ChEBI" id="CHEBI:30616"/>
    </ligand>
</feature>
<evidence type="ECO:0000256" key="19">
    <source>
        <dbReference type="PROSITE-ProRule" id="PRU00409"/>
    </source>
</evidence>
<dbReference type="GO" id="GO:0071555">
    <property type="term" value="P:cell wall organization"/>
    <property type="evidence" value="ECO:0007669"/>
    <property type="project" value="UniProtKB-KW"/>
</dbReference>
<feature type="binding site" evidence="18">
    <location>
        <position position="281"/>
    </location>
    <ligand>
        <name>Mg(2+)</name>
        <dbReference type="ChEBI" id="CHEBI:18420"/>
        <label>1</label>
    </ligand>
</feature>
<comment type="pathway">
    <text evidence="3 15">Cell wall biogenesis; peptidoglycan biosynthesis.</text>
</comment>
<dbReference type="EC" id="6.3.2.4" evidence="15"/>
<reference evidence="21 22" key="1">
    <citation type="journal article" date="2013" name="ISME J.">
        <title>Comparative genomics of pathogenic lineages of Vibrio nigripulchritudo identifies virulence-associated traits.</title>
        <authorList>
            <person name="Goudenege D."/>
            <person name="Labreuche Y."/>
            <person name="Krin E."/>
            <person name="Ansquer D."/>
            <person name="Mangenot S."/>
            <person name="Calteau A."/>
            <person name="Medigue C."/>
            <person name="Mazel D."/>
            <person name="Polz M.F."/>
            <person name="Le Roux F."/>
        </authorList>
    </citation>
    <scope>NUCLEOTIDE SEQUENCE [LARGE SCALE GENOMIC DNA]</scope>
    <source>
        <strain evidence="21 22">SOn1</strain>
    </source>
</reference>
<dbReference type="GO" id="GO:0009252">
    <property type="term" value="P:peptidoglycan biosynthetic process"/>
    <property type="evidence" value="ECO:0007669"/>
    <property type="project" value="UniProtKB-UniRule"/>
</dbReference>
<dbReference type="InterPro" id="IPR016185">
    <property type="entry name" value="PreATP-grasp_dom_sf"/>
</dbReference>
<keyword evidence="8 19" id="KW-0067">ATP-binding</keyword>
<feature type="binding site" evidence="17">
    <location>
        <begin position="197"/>
        <end position="204"/>
    </location>
    <ligand>
        <name>ATP</name>
        <dbReference type="ChEBI" id="CHEBI:30616"/>
    </ligand>
</feature>
<dbReference type="PROSITE" id="PS00843">
    <property type="entry name" value="DALA_DALA_LIGASE_1"/>
    <property type="match status" value="1"/>
</dbReference>
<comment type="subcellular location">
    <subcellularLocation>
        <location evidence="15">Cytoplasm</location>
    </subcellularLocation>
</comment>
<comment type="function">
    <text evidence="2 15">Cell wall formation.</text>
</comment>
<dbReference type="InterPro" id="IPR005905">
    <property type="entry name" value="D_ala_D_ala"/>
</dbReference>
<accession>A0AAV2VLZ9</accession>
<dbReference type="GO" id="GO:0008716">
    <property type="term" value="F:D-alanine-D-alanine ligase activity"/>
    <property type="evidence" value="ECO:0007669"/>
    <property type="project" value="UniProtKB-UniRule"/>
</dbReference>
<comment type="similarity">
    <text evidence="4 15">Belongs to the D-alanine--D-alanine ligase family.</text>
</comment>
<dbReference type="PROSITE" id="PS50975">
    <property type="entry name" value="ATP_GRASP"/>
    <property type="match status" value="1"/>
</dbReference>
<dbReference type="EMBL" id="CAOF01000064">
    <property type="protein sequence ID" value="CCO45746.1"/>
    <property type="molecule type" value="Genomic_DNA"/>
</dbReference>
<evidence type="ECO:0000256" key="11">
    <source>
        <dbReference type="ARBA" id="ARBA00022984"/>
    </source>
</evidence>
<dbReference type="GO" id="GO:0008360">
    <property type="term" value="P:regulation of cell shape"/>
    <property type="evidence" value="ECO:0007669"/>
    <property type="project" value="UniProtKB-KW"/>
</dbReference>
<dbReference type="InterPro" id="IPR011127">
    <property type="entry name" value="Dala_Dala_lig_N"/>
</dbReference>
<feature type="binding site" evidence="17">
    <location>
        <position position="117"/>
    </location>
    <ligand>
        <name>ATP</name>
        <dbReference type="ChEBI" id="CHEBI:30616"/>
    </ligand>
</feature>
<feature type="binding site" evidence="17">
    <location>
        <begin position="159"/>
        <end position="161"/>
    </location>
    <ligand>
        <name>ATP</name>
        <dbReference type="ChEBI" id="CHEBI:30616"/>
    </ligand>
</feature>